<keyword evidence="1" id="KW-0547">Nucleotide-binding</keyword>
<keyword evidence="1" id="KW-0067">ATP-binding</keyword>
<dbReference type="AlphaFoldDB" id="A0A8X6KZN5"/>
<proteinExistence type="predicted"/>
<gene>
    <name evidence="1" type="primary">AVEN_128747_1</name>
    <name evidence="1" type="ORF">TNCT_537211</name>
</gene>
<keyword evidence="1" id="KW-0378">Hydrolase</keyword>
<organism evidence="1 2">
    <name type="scientific">Trichonephila clavata</name>
    <name type="common">Joro spider</name>
    <name type="synonym">Nephila clavata</name>
    <dbReference type="NCBI Taxonomy" id="2740835"/>
    <lineage>
        <taxon>Eukaryota</taxon>
        <taxon>Metazoa</taxon>
        <taxon>Ecdysozoa</taxon>
        <taxon>Arthropoda</taxon>
        <taxon>Chelicerata</taxon>
        <taxon>Arachnida</taxon>
        <taxon>Araneae</taxon>
        <taxon>Araneomorphae</taxon>
        <taxon>Entelegynae</taxon>
        <taxon>Araneoidea</taxon>
        <taxon>Nephilidae</taxon>
        <taxon>Trichonephila</taxon>
    </lineage>
</organism>
<keyword evidence="2" id="KW-1185">Reference proteome</keyword>
<name>A0A8X6KZN5_TRICU</name>
<dbReference type="EMBL" id="BMAO01033873">
    <property type="protein sequence ID" value="GFQ92405.1"/>
    <property type="molecule type" value="Genomic_DNA"/>
</dbReference>
<comment type="caution">
    <text evidence="1">The sequence shown here is derived from an EMBL/GenBank/DDBJ whole genome shotgun (WGS) entry which is preliminary data.</text>
</comment>
<accession>A0A8X6KZN5</accession>
<evidence type="ECO:0000313" key="1">
    <source>
        <dbReference type="EMBL" id="GFQ92405.1"/>
    </source>
</evidence>
<reference evidence="1" key="1">
    <citation type="submission" date="2020-07" db="EMBL/GenBank/DDBJ databases">
        <title>Multicomponent nature underlies the extraordinary mechanical properties of spider dragline silk.</title>
        <authorList>
            <person name="Kono N."/>
            <person name="Nakamura H."/>
            <person name="Mori M."/>
            <person name="Yoshida Y."/>
            <person name="Ohtoshi R."/>
            <person name="Malay A.D."/>
            <person name="Moran D.A.P."/>
            <person name="Tomita M."/>
            <person name="Numata K."/>
            <person name="Arakawa K."/>
        </authorList>
    </citation>
    <scope>NUCLEOTIDE SEQUENCE</scope>
</reference>
<keyword evidence="1" id="KW-0347">Helicase</keyword>
<dbReference type="Proteomes" id="UP000887116">
    <property type="component" value="Unassembled WGS sequence"/>
</dbReference>
<dbReference type="OrthoDB" id="8063321at2759"/>
<protein>
    <submittedName>
        <fullName evidence="1">ATP-dependent DNA helicase</fullName>
    </submittedName>
</protein>
<dbReference type="GO" id="GO:0004386">
    <property type="term" value="F:helicase activity"/>
    <property type="evidence" value="ECO:0007669"/>
    <property type="project" value="UniProtKB-KW"/>
</dbReference>
<evidence type="ECO:0000313" key="2">
    <source>
        <dbReference type="Proteomes" id="UP000887116"/>
    </source>
</evidence>
<sequence length="73" mass="8081">MPSPDRPATDLVKSDLQREKQYNDVDLAAIIANNEPLLTDEQKNIYNRIMLAVNDEQGGFFSLDAPGGTGKIF</sequence>